<sequence>MHALFVLLSLCSLSHSFAVRQAAPQHGLCRFSPNSTQDEIMRDPTRFEDNIFYWDAQFHTDGIGYHSSTGLVISHTALGYQTGLPSTLSPEYTRGNPRHEAWHIMLLTLALNGTDHASTFVYPVNPTDAGEIAASILTTKLNTYIAFNQSFPGYGGFLPGLEVNSAIARPSYDWRNKVSAADNGRLLWAVYALIHVLQASDRSEFQQLGGNWMQWFLYARRNAKTVFMQGQHAGEVCAISTLQEDLSPSASGQRYACEDPTCLNNDPYEGELMSWFLYFSSTLNKSEADLLWDAKRPQLLAANYTGSIVDTSRHQYGSVNYEGNSIFGRHITPITVQRGLYFGSNEQLKLLFLPYLDVPVIYRVFKNGERVRTCNSMLMGVPGMYASALNGTSSTSGIRASNATLEYDAIKNAGIPSVAVFKEQELDVVTPYSVAPTILFDKSNGLAWYKNMLDGKQMQTVYGSTAATRLDGSAVARFVTWETKAPTLLALLGGIVDIVRDGMKTDKIYDEFYQRIESEYRNVFDDESGMAKPGATSILGENVAFCLPNAQMPMSSLIDFSSCDSTP</sequence>
<evidence type="ECO:0000313" key="4">
    <source>
        <dbReference type="Proteomes" id="UP001309876"/>
    </source>
</evidence>
<evidence type="ECO:0000313" key="3">
    <source>
        <dbReference type="EMBL" id="KAK5084420.1"/>
    </source>
</evidence>
<accession>A0AAN7YFC3</accession>
<dbReference type="Proteomes" id="UP001309876">
    <property type="component" value="Unassembled WGS sequence"/>
</dbReference>
<dbReference type="AlphaFoldDB" id="A0AAN7YFC3"/>
<feature type="domain" description="Endo-beta-1,2-glucanase SGL" evidence="2">
    <location>
        <begin position="77"/>
        <end position="563"/>
    </location>
</feature>
<dbReference type="Pfam" id="PF26157">
    <property type="entry name" value="SGL_GH162"/>
    <property type="match status" value="1"/>
</dbReference>
<organism evidence="3 4">
    <name type="scientific">Lithohypha guttulata</name>
    <dbReference type="NCBI Taxonomy" id="1690604"/>
    <lineage>
        <taxon>Eukaryota</taxon>
        <taxon>Fungi</taxon>
        <taxon>Dikarya</taxon>
        <taxon>Ascomycota</taxon>
        <taxon>Pezizomycotina</taxon>
        <taxon>Eurotiomycetes</taxon>
        <taxon>Chaetothyriomycetidae</taxon>
        <taxon>Chaetothyriales</taxon>
        <taxon>Trichomeriaceae</taxon>
        <taxon>Lithohypha</taxon>
    </lineage>
</organism>
<evidence type="ECO:0000259" key="2">
    <source>
        <dbReference type="Pfam" id="PF26157"/>
    </source>
</evidence>
<feature type="signal peptide" evidence="1">
    <location>
        <begin position="1"/>
        <end position="16"/>
    </location>
</feature>
<keyword evidence="1" id="KW-0732">Signal</keyword>
<feature type="chain" id="PRO_5042959387" description="Endo-beta-1,2-glucanase SGL domain-containing protein" evidence="1">
    <location>
        <begin position="17"/>
        <end position="567"/>
    </location>
</feature>
<protein>
    <recommendedName>
        <fullName evidence="2">Endo-beta-1,2-glucanase SGL domain-containing protein</fullName>
    </recommendedName>
</protein>
<gene>
    <name evidence="3" type="ORF">LTR05_005496</name>
</gene>
<evidence type="ECO:0000256" key="1">
    <source>
        <dbReference type="SAM" id="SignalP"/>
    </source>
</evidence>
<name>A0AAN7YFC3_9EURO</name>
<comment type="caution">
    <text evidence="3">The sequence shown here is derived from an EMBL/GenBank/DDBJ whole genome shotgun (WGS) entry which is preliminary data.</text>
</comment>
<keyword evidence="4" id="KW-1185">Reference proteome</keyword>
<proteinExistence type="predicted"/>
<dbReference type="EMBL" id="JAVRRJ010000005">
    <property type="protein sequence ID" value="KAK5084420.1"/>
    <property type="molecule type" value="Genomic_DNA"/>
</dbReference>
<reference evidence="3 4" key="1">
    <citation type="submission" date="2023-08" db="EMBL/GenBank/DDBJ databases">
        <title>Black Yeasts Isolated from many extreme environments.</title>
        <authorList>
            <person name="Coleine C."/>
            <person name="Stajich J.E."/>
            <person name="Selbmann L."/>
        </authorList>
    </citation>
    <scope>NUCLEOTIDE SEQUENCE [LARGE SCALE GENOMIC DNA]</scope>
    <source>
        <strain evidence="3 4">CCFEE 5910</strain>
    </source>
</reference>
<dbReference type="InterPro" id="IPR058773">
    <property type="entry name" value="SGL_GH162"/>
</dbReference>